<proteinExistence type="predicted"/>
<dbReference type="InterPro" id="IPR013517">
    <property type="entry name" value="FG-GAP"/>
</dbReference>
<gene>
    <name evidence="2" type="ORF">JIN87_12445</name>
</gene>
<keyword evidence="1" id="KW-0732">Signal</keyword>
<dbReference type="PANTHER" id="PTHR45460">
    <property type="entry name" value="SIMILAR TO CYSTEINE PROTEINASE"/>
    <property type="match status" value="1"/>
</dbReference>
<dbReference type="Proteomes" id="UP000617628">
    <property type="component" value="Unassembled WGS sequence"/>
</dbReference>
<protein>
    <submittedName>
        <fullName evidence="2">VCBS repeat-containing protein</fullName>
    </submittedName>
</protein>
<dbReference type="PANTHER" id="PTHR45460:SF2">
    <property type="entry name" value="ALPHA 1,3 GLUCANASE, GH71 FAMILY (EUROFUNG)"/>
    <property type="match status" value="1"/>
</dbReference>
<dbReference type="InterPro" id="IPR028994">
    <property type="entry name" value="Integrin_alpha_N"/>
</dbReference>
<dbReference type="Gene3D" id="2.130.10.130">
    <property type="entry name" value="Integrin alpha, N-terminal"/>
    <property type="match status" value="1"/>
</dbReference>
<keyword evidence="3" id="KW-1185">Reference proteome</keyword>
<dbReference type="AlphaFoldDB" id="A0A934RYN7"/>
<dbReference type="EMBL" id="JAENIL010000021">
    <property type="protein sequence ID" value="MBK1877679.1"/>
    <property type="molecule type" value="Genomic_DNA"/>
</dbReference>
<evidence type="ECO:0000256" key="1">
    <source>
        <dbReference type="ARBA" id="ARBA00022729"/>
    </source>
</evidence>
<evidence type="ECO:0000313" key="2">
    <source>
        <dbReference type="EMBL" id="MBK1877679.1"/>
    </source>
</evidence>
<name>A0A934RYN7_9BACT</name>
<organism evidence="2 3">
    <name type="scientific">Pelagicoccus mobilis</name>
    <dbReference type="NCBI Taxonomy" id="415221"/>
    <lineage>
        <taxon>Bacteria</taxon>
        <taxon>Pseudomonadati</taxon>
        <taxon>Verrucomicrobiota</taxon>
        <taxon>Opitutia</taxon>
        <taxon>Puniceicoccales</taxon>
        <taxon>Pelagicoccaceae</taxon>
        <taxon>Pelagicoccus</taxon>
    </lineage>
</organism>
<comment type="caution">
    <text evidence="2">The sequence shown here is derived from an EMBL/GenBank/DDBJ whole genome shotgun (WGS) entry which is preliminary data.</text>
</comment>
<reference evidence="2" key="1">
    <citation type="submission" date="2021-01" db="EMBL/GenBank/DDBJ databases">
        <title>Modified the classification status of verrucomicrobia.</title>
        <authorList>
            <person name="Feng X."/>
        </authorList>
    </citation>
    <scope>NUCLEOTIDE SEQUENCE</scope>
    <source>
        <strain evidence="2">KCTC 13126</strain>
    </source>
</reference>
<dbReference type="RefSeq" id="WP_200355893.1">
    <property type="nucleotide sequence ID" value="NZ_JAENIL010000021.1"/>
</dbReference>
<evidence type="ECO:0000313" key="3">
    <source>
        <dbReference type="Proteomes" id="UP000617628"/>
    </source>
</evidence>
<accession>A0A934RYN7</accession>
<sequence length="412" mass="45611">MVSLRNPVVFLWLALGVCAESLYCSASYEWHREDMGFPWSGRPWLVDVAVADLDQDGLLDVICCDAQENRITWARGVEEGGFEERVLMSEVPGPAHVEIVDLDGDADLDLLVASMGVIFPSNAHVGSVLVLENRGDETFERRVVLEQTERVTDVQAADFDGDGDLDLISGQFGYTDGAIRYLENVGDWQFTPSVLSGLSGTIHTPIFDFDGDGDLDFAALVSQEWEEIHLFENDGLGRFSDRVIWSSSNQDFGCSGMRACDLDQDGDEDLLFSNGDAFDYARPGSRPWHGLQWLENRGNGGFVFHRIGKLHGAYNPIEVDVDSDGDLDVVAVSSFNDWEFPDAVSMVCYVNDGAMSFDLRVLAYEPTHLVALDSGDFDGDGIDELVTGGFHAYPPFDRMSRLSVWKRGQKDD</sequence>
<dbReference type="SUPFAM" id="SSF69318">
    <property type="entry name" value="Integrin alpha N-terminal domain"/>
    <property type="match status" value="1"/>
</dbReference>
<dbReference type="Pfam" id="PF13517">
    <property type="entry name" value="FG-GAP_3"/>
    <property type="match status" value="4"/>
</dbReference>